<name>A0A5J4V7R8_9EUKA</name>
<comment type="caution">
    <text evidence="1">The sequence shown here is derived from an EMBL/GenBank/DDBJ whole genome shotgun (WGS) entry which is preliminary data.</text>
</comment>
<dbReference type="EMBL" id="SNRW01009091">
    <property type="protein sequence ID" value="KAA6378512.1"/>
    <property type="molecule type" value="Genomic_DNA"/>
</dbReference>
<gene>
    <name evidence="1" type="ORF">EZS28_025959</name>
</gene>
<dbReference type="Proteomes" id="UP000324800">
    <property type="component" value="Unassembled WGS sequence"/>
</dbReference>
<dbReference type="OrthoDB" id="185373at2759"/>
<protein>
    <submittedName>
        <fullName evidence="1">Uncharacterized protein</fullName>
    </submittedName>
</protein>
<reference evidence="1 2" key="1">
    <citation type="submission" date="2019-03" db="EMBL/GenBank/DDBJ databases">
        <title>Single cell metagenomics reveals metabolic interactions within the superorganism composed of flagellate Streblomastix strix and complex community of Bacteroidetes bacteria on its surface.</title>
        <authorList>
            <person name="Treitli S.C."/>
            <person name="Kolisko M."/>
            <person name="Husnik F."/>
            <person name="Keeling P."/>
            <person name="Hampl V."/>
        </authorList>
    </citation>
    <scope>NUCLEOTIDE SEQUENCE [LARGE SCALE GENOMIC DNA]</scope>
    <source>
        <strain evidence="1">ST1C</strain>
    </source>
</reference>
<proteinExistence type="predicted"/>
<dbReference type="AlphaFoldDB" id="A0A5J4V7R8"/>
<sequence length="194" mass="22389">MVLVNVLYALAAIRNKPMFAIAMSISDVPTTISNIISFVVKRCLDILQKNNEFTINFTTRYVIDIKLGEKKLIHKDETMYQSIIDSNIIEQDILPKDNINDAIEYLMNNKVPLIGELYQTLFQSDTFRQCNVYVSDKNNSKIISAANVGIQHETIDPIELQQLVNFAYEYVGEDKIIVIRRQTSRVRQISKNRR</sequence>
<evidence type="ECO:0000313" key="1">
    <source>
        <dbReference type="EMBL" id="KAA6378512.1"/>
    </source>
</evidence>
<organism evidence="1 2">
    <name type="scientific">Streblomastix strix</name>
    <dbReference type="NCBI Taxonomy" id="222440"/>
    <lineage>
        <taxon>Eukaryota</taxon>
        <taxon>Metamonada</taxon>
        <taxon>Preaxostyla</taxon>
        <taxon>Oxymonadida</taxon>
        <taxon>Streblomastigidae</taxon>
        <taxon>Streblomastix</taxon>
    </lineage>
</organism>
<accession>A0A5J4V7R8</accession>
<evidence type="ECO:0000313" key="2">
    <source>
        <dbReference type="Proteomes" id="UP000324800"/>
    </source>
</evidence>